<dbReference type="AlphaFoldDB" id="A0A8B6XBJ1"/>
<evidence type="ECO:0000313" key="4">
    <source>
        <dbReference type="RefSeq" id="WP_211238059.1"/>
    </source>
</evidence>
<feature type="chain" id="PRO_5034281164" evidence="2">
    <location>
        <begin position="35"/>
        <end position="210"/>
    </location>
</feature>
<dbReference type="RefSeq" id="WP_211238059.1">
    <property type="nucleotide sequence ID" value="NZ_AXWS01000008.1"/>
</dbReference>
<sequence>MFKFTESKRVRRLAFAGAAALAVGVAALPLLADAAADKTRHGAPEACPMTDAGQGSMRGLGGPGMHGPDGQMGMPLPPPHLLKQAGASDDQIARIRAIVEAKRDESRADHEKLRANHDKLRELLTAPSIDRAAIDKLRAEQSAIVDAQSRRMTGALEDAAEVLTPEQRAKLATLVAEHREHGPRHRGADHDGARPGPDGRPPAPDQPPRT</sequence>
<dbReference type="InterPro" id="IPR012899">
    <property type="entry name" value="LTXXQ"/>
</dbReference>
<feature type="compositionally biased region" description="Pro residues" evidence="1">
    <location>
        <begin position="198"/>
        <end position="210"/>
    </location>
</feature>
<dbReference type="CDD" id="cd09916">
    <property type="entry name" value="CpxP_like"/>
    <property type="match status" value="1"/>
</dbReference>
<feature type="compositionally biased region" description="Gly residues" evidence="1">
    <location>
        <begin position="56"/>
        <end position="67"/>
    </location>
</feature>
<evidence type="ECO:0000256" key="1">
    <source>
        <dbReference type="SAM" id="MobiDB-lite"/>
    </source>
</evidence>
<dbReference type="Pfam" id="PF13801">
    <property type="entry name" value="Metal_resist"/>
    <property type="match status" value="1"/>
</dbReference>
<organism evidence="3 4">
    <name type="scientific">Derxia gummosa DSM 723</name>
    <dbReference type="NCBI Taxonomy" id="1121388"/>
    <lineage>
        <taxon>Bacteria</taxon>
        <taxon>Pseudomonadati</taxon>
        <taxon>Pseudomonadota</taxon>
        <taxon>Betaproteobacteria</taxon>
        <taxon>Burkholderiales</taxon>
        <taxon>Alcaligenaceae</taxon>
        <taxon>Derxia</taxon>
    </lineage>
</organism>
<keyword evidence="2" id="KW-0732">Signal</keyword>
<feature type="region of interest" description="Disordered" evidence="1">
    <location>
        <begin position="41"/>
        <end position="72"/>
    </location>
</feature>
<name>A0A8B6XBJ1_9BURK</name>
<feature type="signal peptide" evidence="2">
    <location>
        <begin position="1"/>
        <end position="34"/>
    </location>
</feature>
<evidence type="ECO:0000313" key="3">
    <source>
        <dbReference type="Proteomes" id="UP000675920"/>
    </source>
</evidence>
<proteinExistence type="predicted"/>
<keyword evidence="3" id="KW-1185">Reference proteome</keyword>
<feature type="compositionally biased region" description="Basic and acidic residues" evidence="1">
    <location>
        <begin position="176"/>
        <end position="193"/>
    </location>
</feature>
<dbReference type="Gene3D" id="1.20.120.1490">
    <property type="match status" value="1"/>
</dbReference>
<dbReference type="InterPro" id="IPR025961">
    <property type="entry name" value="Metal_resist"/>
</dbReference>
<reference evidence="4" key="1">
    <citation type="submission" date="2025-08" db="UniProtKB">
        <authorList>
            <consortium name="RefSeq"/>
        </authorList>
    </citation>
    <scope>IDENTIFICATION</scope>
</reference>
<accession>A0A8B6XBJ1</accession>
<feature type="region of interest" description="Disordered" evidence="1">
    <location>
        <begin position="173"/>
        <end position="210"/>
    </location>
</feature>
<evidence type="ECO:0000256" key="2">
    <source>
        <dbReference type="SAM" id="SignalP"/>
    </source>
</evidence>
<protein>
    <submittedName>
        <fullName evidence="4">Spy/CpxP family protein refolding chaperone</fullName>
    </submittedName>
</protein>
<dbReference type="GO" id="GO:0042597">
    <property type="term" value="C:periplasmic space"/>
    <property type="evidence" value="ECO:0007669"/>
    <property type="project" value="InterPro"/>
</dbReference>
<dbReference type="Proteomes" id="UP000675920">
    <property type="component" value="Unplaced"/>
</dbReference>